<dbReference type="EMBL" id="WSTA01000069">
    <property type="protein sequence ID" value="MWB99612.1"/>
    <property type="molecule type" value="Genomic_DNA"/>
</dbReference>
<keyword evidence="1" id="KW-1133">Transmembrane helix</keyword>
<comment type="caution">
    <text evidence="2">The sequence shown here is derived from an EMBL/GenBank/DDBJ whole genome shotgun (WGS) entry which is preliminary data.</text>
</comment>
<evidence type="ECO:0000313" key="2">
    <source>
        <dbReference type="EMBL" id="MWB99612.1"/>
    </source>
</evidence>
<organism evidence="2 3">
    <name type="scientific">Agromyces seonyuensis</name>
    <dbReference type="NCBI Taxonomy" id="2662446"/>
    <lineage>
        <taxon>Bacteria</taxon>
        <taxon>Bacillati</taxon>
        <taxon>Actinomycetota</taxon>
        <taxon>Actinomycetes</taxon>
        <taxon>Micrococcales</taxon>
        <taxon>Microbacteriaceae</taxon>
        <taxon>Agromyces</taxon>
    </lineage>
</organism>
<evidence type="ECO:0000313" key="3">
    <source>
        <dbReference type="Proteomes" id="UP000438182"/>
    </source>
</evidence>
<evidence type="ECO:0000256" key="1">
    <source>
        <dbReference type="SAM" id="Phobius"/>
    </source>
</evidence>
<feature type="transmembrane region" description="Helical" evidence="1">
    <location>
        <begin position="98"/>
        <end position="124"/>
    </location>
</feature>
<protein>
    <submittedName>
        <fullName evidence="2">Uncharacterized protein</fullName>
    </submittedName>
</protein>
<feature type="transmembrane region" description="Helical" evidence="1">
    <location>
        <begin position="163"/>
        <end position="184"/>
    </location>
</feature>
<dbReference type="RefSeq" id="WP_160426021.1">
    <property type="nucleotide sequence ID" value="NZ_WSTA01000069.1"/>
</dbReference>
<feature type="transmembrane region" description="Helical" evidence="1">
    <location>
        <begin position="54"/>
        <end position="71"/>
    </location>
</feature>
<sequence>MLDALHFAAVLPAGIGLGCAVLDRRSRARAVLPAALGLAAMLDMALGWMLLPPILWAALLVATGILLAVGLRRSAGADEAHRSAGPASHERSMRAHRAIGMLVSAVLVVAMIPAGAAAASIGVHGGHDPALAPLALAAAAGYLGWSLHLAARGRADRGRRAALARLEVGAMAAMTAVCAAMPVLA</sequence>
<feature type="transmembrane region" description="Helical" evidence="1">
    <location>
        <begin position="6"/>
        <end position="23"/>
    </location>
</feature>
<name>A0A6I4P209_9MICO</name>
<dbReference type="AlphaFoldDB" id="A0A6I4P209"/>
<feature type="transmembrane region" description="Helical" evidence="1">
    <location>
        <begin position="30"/>
        <end position="48"/>
    </location>
</feature>
<keyword evidence="1" id="KW-0472">Membrane</keyword>
<keyword evidence="1" id="KW-0812">Transmembrane</keyword>
<proteinExistence type="predicted"/>
<feature type="transmembrane region" description="Helical" evidence="1">
    <location>
        <begin position="130"/>
        <end position="151"/>
    </location>
</feature>
<keyword evidence="3" id="KW-1185">Reference proteome</keyword>
<dbReference type="Proteomes" id="UP000438182">
    <property type="component" value="Unassembled WGS sequence"/>
</dbReference>
<gene>
    <name evidence="2" type="ORF">GB864_13760</name>
</gene>
<accession>A0A6I4P209</accession>
<reference evidence="2 3" key="1">
    <citation type="submission" date="2019-12" db="EMBL/GenBank/DDBJ databases">
        <authorList>
            <person name="Kim Y.S."/>
        </authorList>
    </citation>
    <scope>NUCLEOTIDE SEQUENCE [LARGE SCALE GENOMIC DNA]</scope>
    <source>
        <strain evidence="2 3">MMS17-SY077</strain>
    </source>
</reference>